<dbReference type="Proteomes" id="UP000476511">
    <property type="component" value="Unassembled WGS sequence"/>
</dbReference>
<organism evidence="2 3">
    <name type="scientific">Agromyces kandeliae</name>
    <dbReference type="NCBI Taxonomy" id="2666141"/>
    <lineage>
        <taxon>Bacteria</taxon>
        <taxon>Bacillati</taxon>
        <taxon>Actinomycetota</taxon>
        <taxon>Actinomycetes</taxon>
        <taxon>Micrococcales</taxon>
        <taxon>Microbacteriaceae</taxon>
        <taxon>Agromyces</taxon>
    </lineage>
</organism>
<feature type="signal peptide" evidence="1">
    <location>
        <begin position="1"/>
        <end position="42"/>
    </location>
</feature>
<name>A0A6L5R1N3_9MICO</name>
<sequence>MEDLDTQTTTGGAPGISRRTVTKAAAWSVPAILIAAPAPAYAASGGTTLASVVGSCAGSGATGRIDVTLPDLPAGSQVQIVLSHSGQGGFTASPNFVPTSQNGTTYLVTGTGATFTGQFTITFSLGKDQTGTVTATVTAITGVIVDGDNVGFVTKRRDGNSQNYNQCSAG</sequence>
<reference evidence="2 3" key="1">
    <citation type="submission" date="2019-11" db="EMBL/GenBank/DDBJ databases">
        <title>Agromyces kandeliae sp. nov., isolated from mangrove soil.</title>
        <authorList>
            <person name="Wang R."/>
        </authorList>
    </citation>
    <scope>NUCLEOTIDE SEQUENCE [LARGE SCALE GENOMIC DNA]</scope>
    <source>
        <strain evidence="2 3">Q22</strain>
    </source>
</reference>
<comment type="caution">
    <text evidence="2">The sequence shown here is derived from an EMBL/GenBank/DDBJ whole genome shotgun (WGS) entry which is preliminary data.</text>
</comment>
<dbReference type="RefSeq" id="WP_154346141.1">
    <property type="nucleotide sequence ID" value="NZ_WKJD01000012.1"/>
</dbReference>
<dbReference type="AlphaFoldDB" id="A0A6L5R1N3"/>
<proteinExistence type="predicted"/>
<evidence type="ECO:0000313" key="3">
    <source>
        <dbReference type="Proteomes" id="UP000476511"/>
    </source>
</evidence>
<keyword evidence="1" id="KW-0732">Signal</keyword>
<evidence type="ECO:0000256" key="1">
    <source>
        <dbReference type="SAM" id="SignalP"/>
    </source>
</evidence>
<dbReference type="PROSITE" id="PS51318">
    <property type="entry name" value="TAT"/>
    <property type="match status" value="1"/>
</dbReference>
<dbReference type="InterPro" id="IPR006311">
    <property type="entry name" value="TAT_signal"/>
</dbReference>
<evidence type="ECO:0000313" key="2">
    <source>
        <dbReference type="EMBL" id="MRX43880.1"/>
    </source>
</evidence>
<gene>
    <name evidence="2" type="ORF">GJR97_09095</name>
</gene>
<keyword evidence="3" id="KW-1185">Reference proteome</keyword>
<dbReference type="EMBL" id="WKJD01000012">
    <property type="protein sequence ID" value="MRX43880.1"/>
    <property type="molecule type" value="Genomic_DNA"/>
</dbReference>
<accession>A0A6L5R1N3</accession>
<feature type="chain" id="PRO_5027074854" evidence="1">
    <location>
        <begin position="43"/>
        <end position="170"/>
    </location>
</feature>
<protein>
    <submittedName>
        <fullName evidence="2">Uncharacterized protein</fullName>
    </submittedName>
</protein>